<reference evidence="3" key="1">
    <citation type="journal article" date="2023" name="Nat. Commun.">
        <title>Diploid and tetraploid genomes of Acorus and the evolution of monocots.</title>
        <authorList>
            <person name="Ma L."/>
            <person name="Liu K.W."/>
            <person name="Li Z."/>
            <person name="Hsiao Y.Y."/>
            <person name="Qi Y."/>
            <person name="Fu T."/>
            <person name="Tang G.D."/>
            <person name="Zhang D."/>
            <person name="Sun W.H."/>
            <person name="Liu D.K."/>
            <person name="Li Y."/>
            <person name="Chen G.Z."/>
            <person name="Liu X.D."/>
            <person name="Liao X.Y."/>
            <person name="Jiang Y.T."/>
            <person name="Yu X."/>
            <person name="Hao Y."/>
            <person name="Huang J."/>
            <person name="Zhao X.W."/>
            <person name="Ke S."/>
            <person name="Chen Y.Y."/>
            <person name="Wu W.L."/>
            <person name="Hsu J.L."/>
            <person name="Lin Y.F."/>
            <person name="Huang M.D."/>
            <person name="Li C.Y."/>
            <person name="Huang L."/>
            <person name="Wang Z.W."/>
            <person name="Zhao X."/>
            <person name="Zhong W.Y."/>
            <person name="Peng D.H."/>
            <person name="Ahmad S."/>
            <person name="Lan S."/>
            <person name="Zhang J.S."/>
            <person name="Tsai W.C."/>
            <person name="Van de Peer Y."/>
            <person name="Liu Z.J."/>
        </authorList>
    </citation>
    <scope>NUCLEOTIDE SEQUENCE</scope>
    <source>
        <strain evidence="3">SCP</strain>
    </source>
</reference>
<feature type="region of interest" description="Disordered" evidence="1">
    <location>
        <begin position="47"/>
        <end position="73"/>
    </location>
</feature>
<proteinExistence type="predicted"/>
<organism evidence="3 4">
    <name type="scientific">Acorus gramineus</name>
    <name type="common">Dwarf sweet flag</name>
    <dbReference type="NCBI Taxonomy" id="55184"/>
    <lineage>
        <taxon>Eukaryota</taxon>
        <taxon>Viridiplantae</taxon>
        <taxon>Streptophyta</taxon>
        <taxon>Embryophyta</taxon>
        <taxon>Tracheophyta</taxon>
        <taxon>Spermatophyta</taxon>
        <taxon>Magnoliopsida</taxon>
        <taxon>Liliopsida</taxon>
        <taxon>Acoraceae</taxon>
        <taxon>Acorus</taxon>
    </lineage>
</organism>
<sequence length="314" mass="35775">MAGLMGGRGKEGRSAEDEWWLQSNIFLTQREPSGLYDYEGYLRMAPKPRVPQTASLRKRQSSRLAKSAPSTSMVPYAQEEEVQDEVVVSDEEGQEIEEEERRGRKLVDSKIDDDSLKGPFPGGPQTNELLVDYRHHIAYRVWNGKKELQVYNGNAVRLVWLRDMLAYKSGGRSSKHIDCAVRGCTILCDKTGFTIPRAYLSFLVEIDNISSFGWGAATLAHLYRQLGIASRANCRQIAGYLTLVEVWVYEHLPFLSPAPDNGYDEVTPRTNRWIRSRSIPGLQKNSLDVIRELIDMATLEQRLRMYVKNVKEMV</sequence>
<feature type="compositionally biased region" description="Basic and acidic residues" evidence="1">
    <location>
        <begin position="99"/>
        <end position="108"/>
    </location>
</feature>
<protein>
    <recommendedName>
        <fullName evidence="2">Aminotransferase-like plant mobile domain-containing protein</fullName>
    </recommendedName>
</protein>
<dbReference type="InterPro" id="IPR019557">
    <property type="entry name" value="AminoTfrase-like_pln_mobile"/>
</dbReference>
<dbReference type="Pfam" id="PF10536">
    <property type="entry name" value="PMD"/>
    <property type="match status" value="1"/>
</dbReference>
<dbReference type="Proteomes" id="UP001179952">
    <property type="component" value="Unassembled WGS sequence"/>
</dbReference>
<dbReference type="GO" id="GO:0010073">
    <property type="term" value="P:meristem maintenance"/>
    <property type="evidence" value="ECO:0007669"/>
    <property type="project" value="InterPro"/>
</dbReference>
<feature type="compositionally biased region" description="Acidic residues" evidence="1">
    <location>
        <begin position="86"/>
        <end position="98"/>
    </location>
</feature>
<dbReference type="AlphaFoldDB" id="A0AAV9A076"/>
<evidence type="ECO:0000259" key="2">
    <source>
        <dbReference type="Pfam" id="PF10536"/>
    </source>
</evidence>
<name>A0AAV9A076_ACOGR</name>
<comment type="caution">
    <text evidence="3">The sequence shown here is derived from an EMBL/GenBank/DDBJ whole genome shotgun (WGS) entry which is preliminary data.</text>
</comment>
<keyword evidence="4" id="KW-1185">Reference proteome</keyword>
<gene>
    <name evidence="3" type="ORF">QJS04_geneDACA002451</name>
</gene>
<evidence type="ECO:0000313" key="4">
    <source>
        <dbReference type="Proteomes" id="UP001179952"/>
    </source>
</evidence>
<dbReference type="EMBL" id="JAUJYN010000038">
    <property type="protein sequence ID" value="KAK1257614.1"/>
    <property type="molecule type" value="Genomic_DNA"/>
</dbReference>
<dbReference type="PANTHER" id="PTHR46033:SF8">
    <property type="entry name" value="PROTEIN MAINTENANCE OF MERISTEMS-LIKE"/>
    <property type="match status" value="1"/>
</dbReference>
<feature type="compositionally biased region" description="Polar residues" evidence="1">
    <location>
        <begin position="62"/>
        <end position="73"/>
    </location>
</feature>
<dbReference type="InterPro" id="IPR044824">
    <property type="entry name" value="MAIN-like"/>
</dbReference>
<evidence type="ECO:0000313" key="3">
    <source>
        <dbReference type="EMBL" id="KAK1257614.1"/>
    </source>
</evidence>
<dbReference type="PANTHER" id="PTHR46033">
    <property type="entry name" value="PROTEIN MAIN-LIKE 2"/>
    <property type="match status" value="1"/>
</dbReference>
<feature type="domain" description="Aminotransferase-like plant mobile" evidence="2">
    <location>
        <begin position="151"/>
        <end position="310"/>
    </location>
</feature>
<evidence type="ECO:0000256" key="1">
    <source>
        <dbReference type="SAM" id="MobiDB-lite"/>
    </source>
</evidence>
<feature type="region of interest" description="Disordered" evidence="1">
    <location>
        <begin position="86"/>
        <end position="108"/>
    </location>
</feature>
<reference evidence="3" key="2">
    <citation type="submission" date="2023-06" db="EMBL/GenBank/DDBJ databases">
        <authorList>
            <person name="Ma L."/>
            <person name="Liu K.-W."/>
            <person name="Li Z."/>
            <person name="Hsiao Y.-Y."/>
            <person name="Qi Y."/>
            <person name="Fu T."/>
            <person name="Tang G."/>
            <person name="Zhang D."/>
            <person name="Sun W.-H."/>
            <person name="Liu D.-K."/>
            <person name="Li Y."/>
            <person name="Chen G.-Z."/>
            <person name="Liu X.-D."/>
            <person name="Liao X.-Y."/>
            <person name="Jiang Y.-T."/>
            <person name="Yu X."/>
            <person name="Hao Y."/>
            <person name="Huang J."/>
            <person name="Zhao X.-W."/>
            <person name="Ke S."/>
            <person name="Chen Y.-Y."/>
            <person name="Wu W.-L."/>
            <person name="Hsu J.-L."/>
            <person name="Lin Y.-F."/>
            <person name="Huang M.-D."/>
            <person name="Li C.-Y."/>
            <person name="Huang L."/>
            <person name="Wang Z.-W."/>
            <person name="Zhao X."/>
            <person name="Zhong W.-Y."/>
            <person name="Peng D.-H."/>
            <person name="Ahmad S."/>
            <person name="Lan S."/>
            <person name="Zhang J.-S."/>
            <person name="Tsai W.-C."/>
            <person name="Van De Peer Y."/>
            <person name="Liu Z.-J."/>
        </authorList>
    </citation>
    <scope>NUCLEOTIDE SEQUENCE</scope>
    <source>
        <strain evidence="3">SCP</strain>
        <tissue evidence="3">Leaves</tissue>
    </source>
</reference>
<accession>A0AAV9A076</accession>